<dbReference type="RefSeq" id="WP_354194709.1">
    <property type="nucleotide sequence ID" value="NZ_JBEPLW010000001.1"/>
</dbReference>
<feature type="compositionally biased region" description="Basic and acidic residues" evidence="1">
    <location>
        <begin position="29"/>
        <end position="52"/>
    </location>
</feature>
<protein>
    <recommendedName>
        <fullName evidence="4">YfhE-like protein</fullName>
    </recommendedName>
</protein>
<accession>A0ABV2G882</accession>
<sequence length="52" mass="6025">MNEKKPPHERMTEKNNGLSDTQEVLYQDDFNRADAATEQKTDDNQKSGKDKQ</sequence>
<feature type="compositionally biased region" description="Polar residues" evidence="1">
    <location>
        <begin position="14"/>
        <end position="24"/>
    </location>
</feature>
<dbReference type="Proteomes" id="UP001549099">
    <property type="component" value="Unassembled WGS sequence"/>
</dbReference>
<evidence type="ECO:0000256" key="1">
    <source>
        <dbReference type="SAM" id="MobiDB-lite"/>
    </source>
</evidence>
<gene>
    <name evidence="2" type="ORF">ABID49_000369</name>
</gene>
<dbReference type="InterPro" id="IPR025437">
    <property type="entry name" value="YfhE-like"/>
</dbReference>
<name>A0ABV2G882_9BACL</name>
<evidence type="ECO:0008006" key="4">
    <source>
        <dbReference type="Google" id="ProtNLM"/>
    </source>
</evidence>
<comment type="caution">
    <text evidence="2">The sequence shown here is derived from an EMBL/GenBank/DDBJ whole genome shotgun (WGS) entry which is preliminary data.</text>
</comment>
<evidence type="ECO:0000313" key="3">
    <source>
        <dbReference type="Proteomes" id="UP001549099"/>
    </source>
</evidence>
<feature type="compositionally biased region" description="Basic and acidic residues" evidence="1">
    <location>
        <begin position="1"/>
        <end position="13"/>
    </location>
</feature>
<keyword evidence="3" id="KW-1185">Reference proteome</keyword>
<dbReference type="EMBL" id="JBEPLW010000001">
    <property type="protein sequence ID" value="MET3574493.1"/>
    <property type="molecule type" value="Genomic_DNA"/>
</dbReference>
<organism evidence="2 3">
    <name type="scientific">Bhargavaea ullalensis</name>
    <dbReference type="NCBI Taxonomy" id="1265685"/>
    <lineage>
        <taxon>Bacteria</taxon>
        <taxon>Bacillati</taxon>
        <taxon>Bacillota</taxon>
        <taxon>Bacilli</taxon>
        <taxon>Bacillales</taxon>
        <taxon>Caryophanaceae</taxon>
        <taxon>Bhargavaea</taxon>
    </lineage>
</organism>
<reference evidence="2 3" key="1">
    <citation type="submission" date="2024-06" db="EMBL/GenBank/DDBJ databases">
        <title>Genomic Encyclopedia of Type Strains, Phase IV (KMG-IV): sequencing the most valuable type-strain genomes for metagenomic binning, comparative biology and taxonomic classification.</title>
        <authorList>
            <person name="Goeker M."/>
        </authorList>
    </citation>
    <scope>NUCLEOTIDE SEQUENCE [LARGE SCALE GENOMIC DNA]</scope>
    <source>
        <strain evidence="2 3">DSM 26128</strain>
    </source>
</reference>
<proteinExistence type="predicted"/>
<feature type="region of interest" description="Disordered" evidence="1">
    <location>
        <begin position="1"/>
        <end position="52"/>
    </location>
</feature>
<evidence type="ECO:0000313" key="2">
    <source>
        <dbReference type="EMBL" id="MET3574493.1"/>
    </source>
</evidence>
<dbReference type="Pfam" id="PF14152">
    <property type="entry name" value="YfhE"/>
    <property type="match status" value="1"/>
</dbReference>